<dbReference type="HOGENOM" id="CLU_3174729_0_0_6"/>
<organism evidence="1 2">
    <name type="scientific">Vibrio vulnificus (strain YJ016)</name>
    <dbReference type="NCBI Taxonomy" id="196600"/>
    <lineage>
        <taxon>Bacteria</taxon>
        <taxon>Pseudomonadati</taxon>
        <taxon>Pseudomonadota</taxon>
        <taxon>Gammaproteobacteria</taxon>
        <taxon>Vibrionales</taxon>
        <taxon>Vibrionaceae</taxon>
        <taxon>Vibrio</taxon>
    </lineage>
</organism>
<dbReference type="EMBL" id="BA000037">
    <property type="protein sequence ID" value="BAC95250.1"/>
    <property type="molecule type" value="Genomic_DNA"/>
</dbReference>
<dbReference type="Proteomes" id="UP000002675">
    <property type="component" value="Chromosome I"/>
</dbReference>
<evidence type="ECO:0000313" key="2">
    <source>
        <dbReference type="Proteomes" id="UP000002675"/>
    </source>
</evidence>
<protein>
    <submittedName>
        <fullName evidence="1">Uncharacterized protein</fullName>
    </submittedName>
</protein>
<name>Q7MIN0_VIBVY</name>
<dbReference type="KEGG" id="vvy:VV2486"/>
<dbReference type="AlphaFoldDB" id="Q7MIN0"/>
<sequence>MDIELHSNIRSREIVVLVWNLVPSRFDLTDDVDHIVDHLWVIFVICP</sequence>
<proteinExistence type="predicted"/>
<accession>Q7MIN0</accession>
<reference evidence="1 2" key="1">
    <citation type="journal article" date="2003" name="Genome Res.">
        <title>Comparative genome analysis of Vibrio vulnificus, a marine pathogen.</title>
        <authorList>
            <person name="Chen C.Y."/>
            <person name="Wu K.M."/>
            <person name="Chang Y.C."/>
            <person name="Chang C.H."/>
            <person name="Tsai H.C."/>
            <person name="Liao T.L."/>
            <person name="Liu Y.M."/>
            <person name="Chen H.J."/>
            <person name="Shen A.B."/>
            <person name="Li J.C."/>
            <person name="Su T.L."/>
            <person name="Shao C.P."/>
            <person name="Lee C.T."/>
            <person name="Hor L.I."/>
            <person name="Tsai S.F."/>
        </authorList>
    </citation>
    <scope>NUCLEOTIDE SEQUENCE [LARGE SCALE GENOMIC DNA]</scope>
    <source>
        <strain evidence="1 2">YJ016</strain>
    </source>
</reference>
<gene>
    <name evidence="1" type="ordered locus">VV2486</name>
</gene>
<evidence type="ECO:0000313" key="1">
    <source>
        <dbReference type="EMBL" id="BAC95250.1"/>
    </source>
</evidence>